<feature type="disulfide bond" evidence="2">
    <location>
        <begin position="102"/>
        <end position="107"/>
    </location>
</feature>
<dbReference type="InterPro" id="IPR033121">
    <property type="entry name" value="PEPTIDASE_A1"/>
</dbReference>
<dbReference type="EMBL" id="JAPXFL010000061">
    <property type="protein sequence ID" value="KAK9496684.1"/>
    <property type="molecule type" value="Genomic_DNA"/>
</dbReference>
<keyword evidence="6" id="KW-1185">Reference proteome</keyword>
<accession>A0AAW1CEW5</accession>
<feature type="domain" description="Peptidase A1" evidence="4">
    <location>
        <begin position="71"/>
        <end position="150"/>
    </location>
</feature>
<comment type="similarity">
    <text evidence="1">Belongs to the peptidase A1 family.</text>
</comment>
<dbReference type="PROSITE" id="PS00141">
    <property type="entry name" value="ASP_PROTEASE"/>
    <property type="match status" value="1"/>
</dbReference>
<proteinExistence type="inferred from homology"/>
<evidence type="ECO:0000313" key="5">
    <source>
        <dbReference type="EMBL" id="KAK9496684.1"/>
    </source>
</evidence>
<dbReference type="AlphaFoldDB" id="A0AAW1CEW5"/>
<organism evidence="5 6">
    <name type="scientific">Rhynocoris fuscipes</name>
    <dbReference type="NCBI Taxonomy" id="488301"/>
    <lineage>
        <taxon>Eukaryota</taxon>
        <taxon>Metazoa</taxon>
        <taxon>Ecdysozoa</taxon>
        <taxon>Arthropoda</taxon>
        <taxon>Hexapoda</taxon>
        <taxon>Insecta</taxon>
        <taxon>Pterygota</taxon>
        <taxon>Neoptera</taxon>
        <taxon>Paraneoptera</taxon>
        <taxon>Hemiptera</taxon>
        <taxon>Heteroptera</taxon>
        <taxon>Panheteroptera</taxon>
        <taxon>Cimicomorpha</taxon>
        <taxon>Reduviidae</taxon>
        <taxon>Harpactorinae</taxon>
        <taxon>Harpactorini</taxon>
        <taxon>Rhynocoris</taxon>
    </lineage>
</organism>
<evidence type="ECO:0000256" key="3">
    <source>
        <dbReference type="SAM" id="SignalP"/>
    </source>
</evidence>
<sequence>MYSTILLVIATVVFIPSEAYHRVPLHRIHKEPREVNDFQRELKQYRDGFRMYTMLKKTGREMLKNSLDTEYYGKITLGTPPQEFNVVFDTGSSNLWVPSVQCESAACRNHRQYDHDQSRTYQEDGRRIYMKYGTGSIVGEMSTDVLRVGI</sequence>
<evidence type="ECO:0000313" key="6">
    <source>
        <dbReference type="Proteomes" id="UP001461498"/>
    </source>
</evidence>
<dbReference type="Pfam" id="PF00026">
    <property type="entry name" value="Asp"/>
    <property type="match status" value="1"/>
</dbReference>
<dbReference type="SUPFAM" id="SSF50630">
    <property type="entry name" value="Acid proteases"/>
    <property type="match status" value="1"/>
</dbReference>
<dbReference type="Gene3D" id="2.40.70.10">
    <property type="entry name" value="Acid Proteases"/>
    <property type="match status" value="1"/>
</dbReference>
<dbReference type="FunFam" id="2.40.70.10:FF:000008">
    <property type="entry name" value="Cathepsin D"/>
    <property type="match status" value="1"/>
</dbReference>
<dbReference type="InterPro" id="IPR021109">
    <property type="entry name" value="Peptidase_aspartic_dom_sf"/>
</dbReference>
<dbReference type="PROSITE" id="PS51767">
    <property type="entry name" value="PEPTIDASE_A1"/>
    <property type="match status" value="1"/>
</dbReference>
<dbReference type="PANTHER" id="PTHR47966">
    <property type="entry name" value="BETA-SITE APP-CLEAVING ENZYME, ISOFORM A-RELATED"/>
    <property type="match status" value="1"/>
</dbReference>
<dbReference type="GO" id="GO:0006508">
    <property type="term" value="P:proteolysis"/>
    <property type="evidence" value="ECO:0007669"/>
    <property type="project" value="InterPro"/>
</dbReference>
<dbReference type="InterPro" id="IPR001969">
    <property type="entry name" value="Aspartic_peptidase_AS"/>
</dbReference>
<dbReference type="Proteomes" id="UP001461498">
    <property type="component" value="Unassembled WGS sequence"/>
</dbReference>
<dbReference type="InterPro" id="IPR001461">
    <property type="entry name" value="Aspartic_peptidase_A1"/>
</dbReference>
<feature type="chain" id="PRO_5043362634" description="Peptidase A1 domain-containing protein" evidence="3">
    <location>
        <begin position="20"/>
        <end position="150"/>
    </location>
</feature>
<evidence type="ECO:0000256" key="1">
    <source>
        <dbReference type="ARBA" id="ARBA00007447"/>
    </source>
</evidence>
<name>A0AAW1CEW5_9HEMI</name>
<evidence type="ECO:0000256" key="2">
    <source>
        <dbReference type="PIRSR" id="PIRSR601461-2"/>
    </source>
</evidence>
<keyword evidence="3" id="KW-0732">Signal</keyword>
<keyword evidence="2" id="KW-1015">Disulfide bond</keyword>
<comment type="caution">
    <text evidence="5">The sequence shown here is derived from an EMBL/GenBank/DDBJ whole genome shotgun (WGS) entry which is preliminary data.</text>
</comment>
<protein>
    <recommendedName>
        <fullName evidence="4">Peptidase A1 domain-containing protein</fullName>
    </recommendedName>
</protein>
<evidence type="ECO:0000259" key="4">
    <source>
        <dbReference type="PROSITE" id="PS51767"/>
    </source>
</evidence>
<dbReference type="PANTHER" id="PTHR47966:SF51">
    <property type="entry name" value="BETA-SITE APP-CLEAVING ENZYME, ISOFORM A-RELATED"/>
    <property type="match status" value="1"/>
</dbReference>
<dbReference type="GO" id="GO:0004190">
    <property type="term" value="F:aspartic-type endopeptidase activity"/>
    <property type="evidence" value="ECO:0007669"/>
    <property type="project" value="InterPro"/>
</dbReference>
<feature type="signal peptide" evidence="3">
    <location>
        <begin position="1"/>
        <end position="19"/>
    </location>
</feature>
<gene>
    <name evidence="5" type="ORF">O3M35_013049</name>
</gene>
<reference evidence="5 6" key="1">
    <citation type="submission" date="2022-12" db="EMBL/GenBank/DDBJ databases">
        <title>Chromosome-level genome assembly of true bugs.</title>
        <authorList>
            <person name="Ma L."/>
            <person name="Li H."/>
        </authorList>
    </citation>
    <scope>NUCLEOTIDE SEQUENCE [LARGE SCALE GENOMIC DNA]</scope>
    <source>
        <strain evidence="5">Lab_2022b</strain>
    </source>
</reference>